<dbReference type="EMBL" id="VAUV01000003">
    <property type="protein sequence ID" value="TLD71866.1"/>
    <property type="molecule type" value="Genomic_DNA"/>
</dbReference>
<dbReference type="RefSeq" id="WP_138084870.1">
    <property type="nucleotide sequence ID" value="NZ_VAUV01000003.1"/>
</dbReference>
<gene>
    <name evidence="2" type="ORF">FEM03_03830</name>
</gene>
<organism evidence="2 3">
    <name type="scientific">Phragmitibacter flavus</name>
    <dbReference type="NCBI Taxonomy" id="2576071"/>
    <lineage>
        <taxon>Bacteria</taxon>
        <taxon>Pseudomonadati</taxon>
        <taxon>Verrucomicrobiota</taxon>
        <taxon>Verrucomicrobiia</taxon>
        <taxon>Verrucomicrobiales</taxon>
        <taxon>Verrucomicrobiaceae</taxon>
        <taxon>Phragmitibacter</taxon>
    </lineage>
</organism>
<feature type="compositionally biased region" description="Basic and acidic residues" evidence="1">
    <location>
        <begin position="39"/>
        <end position="65"/>
    </location>
</feature>
<feature type="region of interest" description="Disordered" evidence="1">
    <location>
        <begin position="39"/>
        <end position="73"/>
    </location>
</feature>
<reference evidence="2 3" key="1">
    <citation type="submission" date="2019-05" db="EMBL/GenBank/DDBJ databases">
        <title>Verrucobacter flavum gen. nov., sp. nov. a new member of the family Verrucomicrobiaceae.</title>
        <authorList>
            <person name="Szuroczki S."/>
            <person name="Abbaszade G."/>
            <person name="Szabo A."/>
            <person name="Felfoldi T."/>
            <person name="Schumann P."/>
            <person name="Boka K."/>
            <person name="Keki Z."/>
            <person name="Toumi M."/>
            <person name="Toth E."/>
        </authorList>
    </citation>
    <scope>NUCLEOTIDE SEQUENCE [LARGE SCALE GENOMIC DNA]</scope>
    <source>
        <strain evidence="2 3">MG-N-17</strain>
    </source>
</reference>
<sequence length="73" mass="8691">MRPHSTILLTCIAITILSSCVAGRIDRTEDRYDRREDRVDRRHYDGPGDHLEDRIDRRENVNDKARGRRHLLH</sequence>
<dbReference type="Proteomes" id="UP000306196">
    <property type="component" value="Unassembled WGS sequence"/>
</dbReference>
<proteinExistence type="predicted"/>
<dbReference type="AlphaFoldDB" id="A0A5R8KHS2"/>
<evidence type="ECO:0000313" key="2">
    <source>
        <dbReference type="EMBL" id="TLD71866.1"/>
    </source>
</evidence>
<evidence type="ECO:0000256" key="1">
    <source>
        <dbReference type="SAM" id="MobiDB-lite"/>
    </source>
</evidence>
<dbReference type="PROSITE" id="PS51257">
    <property type="entry name" value="PROKAR_LIPOPROTEIN"/>
    <property type="match status" value="1"/>
</dbReference>
<keyword evidence="3" id="KW-1185">Reference proteome</keyword>
<accession>A0A5R8KHS2</accession>
<protein>
    <submittedName>
        <fullName evidence="2">Uncharacterized protein</fullName>
    </submittedName>
</protein>
<comment type="caution">
    <text evidence="2">The sequence shown here is derived from an EMBL/GenBank/DDBJ whole genome shotgun (WGS) entry which is preliminary data.</text>
</comment>
<name>A0A5R8KHS2_9BACT</name>
<evidence type="ECO:0000313" key="3">
    <source>
        <dbReference type="Proteomes" id="UP000306196"/>
    </source>
</evidence>